<feature type="region of interest" description="Disordered" evidence="1">
    <location>
        <begin position="1"/>
        <end position="33"/>
    </location>
</feature>
<evidence type="ECO:0000259" key="2">
    <source>
        <dbReference type="Pfam" id="PF20231"/>
    </source>
</evidence>
<proteinExistence type="predicted"/>
<dbReference type="InterPro" id="IPR046496">
    <property type="entry name" value="DUF6589"/>
</dbReference>
<feature type="domain" description="DUF6589" evidence="2">
    <location>
        <begin position="232"/>
        <end position="397"/>
    </location>
</feature>
<organism evidence="3 4">
    <name type="scientific">Pholiota conissans</name>
    <dbReference type="NCBI Taxonomy" id="109636"/>
    <lineage>
        <taxon>Eukaryota</taxon>
        <taxon>Fungi</taxon>
        <taxon>Dikarya</taxon>
        <taxon>Basidiomycota</taxon>
        <taxon>Agaricomycotina</taxon>
        <taxon>Agaricomycetes</taxon>
        <taxon>Agaricomycetidae</taxon>
        <taxon>Agaricales</taxon>
        <taxon>Agaricineae</taxon>
        <taxon>Strophariaceae</taxon>
        <taxon>Pholiota</taxon>
    </lineage>
</organism>
<reference evidence="3" key="1">
    <citation type="submission" date="2020-11" db="EMBL/GenBank/DDBJ databases">
        <authorList>
            <consortium name="DOE Joint Genome Institute"/>
            <person name="Ahrendt S."/>
            <person name="Riley R."/>
            <person name="Andreopoulos W."/>
            <person name="Labutti K."/>
            <person name="Pangilinan J."/>
            <person name="Ruiz-Duenas F.J."/>
            <person name="Barrasa J.M."/>
            <person name="Sanchez-Garcia M."/>
            <person name="Camarero S."/>
            <person name="Miyauchi S."/>
            <person name="Serrano A."/>
            <person name="Linde D."/>
            <person name="Babiker R."/>
            <person name="Drula E."/>
            <person name="Ayuso-Fernandez I."/>
            <person name="Pacheco R."/>
            <person name="Padilla G."/>
            <person name="Ferreira P."/>
            <person name="Barriuso J."/>
            <person name="Kellner H."/>
            <person name="Castanera R."/>
            <person name="Alfaro M."/>
            <person name="Ramirez L."/>
            <person name="Pisabarro A.G."/>
            <person name="Kuo A."/>
            <person name="Tritt A."/>
            <person name="Lipzen A."/>
            <person name="He G."/>
            <person name="Yan M."/>
            <person name="Ng V."/>
            <person name="Cullen D."/>
            <person name="Martin F."/>
            <person name="Rosso M.-N."/>
            <person name="Henrissat B."/>
            <person name="Hibbett D."/>
            <person name="Martinez A.T."/>
            <person name="Grigoriev I.V."/>
        </authorList>
    </citation>
    <scope>NUCLEOTIDE SEQUENCE</scope>
    <source>
        <strain evidence="3">CIRM-BRFM 674</strain>
    </source>
</reference>
<gene>
    <name evidence="3" type="ORF">BDN70DRAFT_925796</name>
</gene>
<dbReference type="Proteomes" id="UP000807469">
    <property type="component" value="Unassembled WGS sequence"/>
</dbReference>
<accession>A0A9P5YQM1</accession>
<comment type="caution">
    <text evidence="3">The sequence shown here is derived from an EMBL/GenBank/DDBJ whole genome shotgun (WGS) entry which is preliminary data.</text>
</comment>
<sequence length="491" mass="55580">MEEGTPVPTTPRPPKRALGTPLTQPRKKTGTNAQKREAILKFIADEGWNIGKFLEDLFEDHSDLPETATTRRVVKSLLSGTAPRGAVIAVRRNRPQTLVAVNALMALTFGRSNRANFYAMCRGLWLFSTRAANTMFRVESRLGLSVSLATVYTALREMAKQKQMDLKEAIQLGKLFILIFDNIQTYIKQRDHRIGRENKMLKGLAGCMIELEDFDLDAFNLHDFIEAQARQDRKNLTVDTILEDIDTTHLENVTTVRFLRVLVEFVPSLVELRGELAEFSKILSKNPISTNRRSKVTPLATNSADEMHIQGMKHGILDFIETQAGLSEETLDNKIRILSGDGKTYAMLLLLKKTMVAEESDFHSFRWVYPLLELWHTKWTELSRIVRAHWSSPSDPSSEVSGGRRGIRIVNFEDEAARPDVLDELVQSIAILLEIHPGCTQPTKGIDGVELMKVLNDMILRDALPEGVIREVCRVDIRSRRPTIDRKVIEP</sequence>
<dbReference type="Pfam" id="PF20231">
    <property type="entry name" value="DUF6589"/>
    <property type="match status" value="1"/>
</dbReference>
<evidence type="ECO:0000256" key="1">
    <source>
        <dbReference type="SAM" id="MobiDB-lite"/>
    </source>
</evidence>
<evidence type="ECO:0000313" key="3">
    <source>
        <dbReference type="EMBL" id="KAF9472171.1"/>
    </source>
</evidence>
<dbReference type="OrthoDB" id="3266963at2759"/>
<keyword evidence="4" id="KW-1185">Reference proteome</keyword>
<protein>
    <recommendedName>
        <fullName evidence="2">DUF6589 domain-containing protein</fullName>
    </recommendedName>
</protein>
<dbReference type="EMBL" id="MU155568">
    <property type="protein sequence ID" value="KAF9472171.1"/>
    <property type="molecule type" value="Genomic_DNA"/>
</dbReference>
<evidence type="ECO:0000313" key="4">
    <source>
        <dbReference type="Proteomes" id="UP000807469"/>
    </source>
</evidence>
<dbReference type="AlphaFoldDB" id="A0A9P5YQM1"/>
<name>A0A9P5YQM1_9AGAR</name>